<evidence type="ECO:0000313" key="2">
    <source>
        <dbReference type="EMBL" id="MFC4829019.1"/>
    </source>
</evidence>
<dbReference type="RefSeq" id="WP_204392402.1">
    <property type="nucleotide sequence ID" value="NZ_JAFBBW010000001.1"/>
</dbReference>
<sequence>MPDTDVRLARTPISALPGADVLWRVRRLLGWALGLCLAYSVLGGAGTSRCPGGFTGDGGYLDASGRPTDVAPECVTVTLEPAGFAYAVIAIVVFVTITRVVRHSVDQADAIRRLDRAVVGIVAFVIIWLAVTHASFASISLDAWDGTEPFFLEGTHFGTIVVDVSPMQG</sequence>
<feature type="transmembrane region" description="Helical" evidence="1">
    <location>
        <begin position="84"/>
        <end position="105"/>
    </location>
</feature>
<gene>
    <name evidence="2" type="ORF">ACFPER_09480</name>
</gene>
<keyword evidence="1" id="KW-0472">Membrane</keyword>
<evidence type="ECO:0000256" key="1">
    <source>
        <dbReference type="SAM" id="Phobius"/>
    </source>
</evidence>
<evidence type="ECO:0000313" key="3">
    <source>
        <dbReference type="Proteomes" id="UP001595960"/>
    </source>
</evidence>
<evidence type="ECO:0008006" key="4">
    <source>
        <dbReference type="Google" id="ProtNLM"/>
    </source>
</evidence>
<organism evidence="2 3">
    <name type="scientific">Agromyces aurantiacus</name>
    <dbReference type="NCBI Taxonomy" id="165814"/>
    <lineage>
        <taxon>Bacteria</taxon>
        <taxon>Bacillati</taxon>
        <taxon>Actinomycetota</taxon>
        <taxon>Actinomycetes</taxon>
        <taxon>Micrococcales</taxon>
        <taxon>Microbacteriaceae</taxon>
        <taxon>Agromyces</taxon>
    </lineage>
</organism>
<dbReference type="EMBL" id="JBHSJC010000001">
    <property type="protein sequence ID" value="MFC4829019.1"/>
    <property type="molecule type" value="Genomic_DNA"/>
</dbReference>
<proteinExistence type="predicted"/>
<comment type="caution">
    <text evidence="2">The sequence shown here is derived from an EMBL/GenBank/DDBJ whole genome shotgun (WGS) entry which is preliminary data.</text>
</comment>
<name>A0ABV9R699_9MICO</name>
<accession>A0ABV9R699</accession>
<keyword evidence="1" id="KW-1133">Transmembrane helix</keyword>
<protein>
    <recommendedName>
        <fullName evidence="4">Cell division protein FtsK</fullName>
    </recommendedName>
</protein>
<reference evidence="3" key="1">
    <citation type="journal article" date="2019" name="Int. J. Syst. Evol. Microbiol.">
        <title>The Global Catalogue of Microorganisms (GCM) 10K type strain sequencing project: providing services to taxonomists for standard genome sequencing and annotation.</title>
        <authorList>
            <consortium name="The Broad Institute Genomics Platform"/>
            <consortium name="The Broad Institute Genome Sequencing Center for Infectious Disease"/>
            <person name="Wu L."/>
            <person name="Ma J."/>
        </authorList>
    </citation>
    <scope>NUCLEOTIDE SEQUENCE [LARGE SCALE GENOMIC DNA]</scope>
    <source>
        <strain evidence="3">CGMCC 1.12192</strain>
    </source>
</reference>
<feature type="transmembrane region" description="Helical" evidence="1">
    <location>
        <begin position="28"/>
        <end position="46"/>
    </location>
</feature>
<feature type="transmembrane region" description="Helical" evidence="1">
    <location>
        <begin position="117"/>
        <end position="141"/>
    </location>
</feature>
<dbReference type="Proteomes" id="UP001595960">
    <property type="component" value="Unassembled WGS sequence"/>
</dbReference>
<keyword evidence="3" id="KW-1185">Reference proteome</keyword>
<keyword evidence="1" id="KW-0812">Transmembrane</keyword>